<dbReference type="RefSeq" id="XP_003670785.1">
    <property type="nucleotide sequence ID" value="XM_003670737.1"/>
</dbReference>
<dbReference type="STRING" id="1071378.G0WCN1"/>
<keyword evidence="3 7" id="KW-0853">WD repeat</keyword>
<dbReference type="PROSITE" id="PS50294">
    <property type="entry name" value="WD_REPEATS_REGION"/>
    <property type="match status" value="2"/>
</dbReference>
<dbReference type="Proteomes" id="UP000000689">
    <property type="component" value="Chromosome 6"/>
</dbReference>
<dbReference type="SUPFAM" id="SSF50978">
    <property type="entry name" value="WD40 repeat-like"/>
    <property type="match status" value="3"/>
</dbReference>
<dbReference type="OrthoDB" id="66881at2759"/>
<dbReference type="AlphaFoldDB" id="G0WCN1"/>
<evidence type="ECO:0000256" key="5">
    <source>
        <dbReference type="ARBA" id="ARBA00022737"/>
    </source>
</evidence>
<keyword evidence="4" id="KW-0819">tRNA processing</keyword>
<comment type="subcellular location">
    <subcellularLocation>
        <location evidence="1">Cytoplasm</location>
    </subcellularLocation>
</comment>
<protein>
    <submittedName>
        <fullName evidence="8">Uncharacterized protein</fullName>
    </submittedName>
</protein>
<evidence type="ECO:0000256" key="4">
    <source>
        <dbReference type="ARBA" id="ARBA00022694"/>
    </source>
</evidence>
<dbReference type="GeneID" id="11496880"/>
<keyword evidence="5" id="KW-0677">Repeat</keyword>
<dbReference type="KEGG" id="ndi:NDAI_0F02240"/>
<dbReference type="eggNOG" id="KOG0974">
    <property type="taxonomic scope" value="Eukaryota"/>
</dbReference>
<proteinExistence type="inferred from homology"/>
<evidence type="ECO:0000256" key="1">
    <source>
        <dbReference type="ARBA" id="ARBA00004496"/>
    </source>
</evidence>
<feature type="repeat" description="WD" evidence="7">
    <location>
        <begin position="227"/>
        <end position="268"/>
    </location>
</feature>
<reference evidence="8 9" key="1">
    <citation type="journal article" date="2011" name="Proc. Natl. Acad. Sci. U.S.A.">
        <title>Evolutionary erosion of yeast sex chromosomes by mating-type switching accidents.</title>
        <authorList>
            <person name="Gordon J.L."/>
            <person name="Armisen D."/>
            <person name="Proux-Wera E."/>
            <person name="Oheigeartaigh S.S."/>
            <person name="Byrne K.P."/>
            <person name="Wolfe K.H."/>
        </authorList>
    </citation>
    <scope>NUCLEOTIDE SEQUENCE [LARGE SCALE GENOMIC DNA]</scope>
    <source>
        <strain evidence="9">ATCC 10597 / BCRC 20456 / CBS 421 / NBRC 0211 / NRRL Y-12639</strain>
    </source>
</reference>
<dbReference type="PANTHER" id="PTHR14344">
    <property type="entry name" value="WD REPEAT PROTEIN"/>
    <property type="match status" value="1"/>
</dbReference>
<dbReference type="GO" id="GO:0032456">
    <property type="term" value="P:endocytic recycling"/>
    <property type="evidence" value="ECO:0007669"/>
    <property type="project" value="EnsemblFungi"/>
</dbReference>
<dbReference type="OMA" id="GGAHRQW"/>
<evidence type="ECO:0000256" key="2">
    <source>
        <dbReference type="ARBA" id="ARBA00022490"/>
    </source>
</evidence>
<dbReference type="SMART" id="SM00320">
    <property type="entry name" value="WD40"/>
    <property type="match status" value="8"/>
</dbReference>
<dbReference type="GO" id="GO:0030234">
    <property type="term" value="F:enzyme regulator activity"/>
    <property type="evidence" value="ECO:0007669"/>
    <property type="project" value="EnsemblFungi"/>
</dbReference>
<evidence type="ECO:0000313" key="8">
    <source>
        <dbReference type="EMBL" id="CCD25542.1"/>
    </source>
</evidence>
<keyword evidence="2" id="KW-0963">Cytoplasm</keyword>
<comment type="similarity">
    <text evidence="6">Belongs to the WD repeat WDR6 family.</text>
</comment>
<keyword evidence="9" id="KW-1185">Reference proteome</keyword>
<dbReference type="EMBL" id="HE580272">
    <property type="protein sequence ID" value="CCD25542.1"/>
    <property type="molecule type" value="Genomic_DNA"/>
</dbReference>
<dbReference type="InterPro" id="IPR019775">
    <property type="entry name" value="WD40_repeat_CS"/>
</dbReference>
<dbReference type="HOGENOM" id="CLU_002615_0_1_1"/>
<dbReference type="Pfam" id="PF00400">
    <property type="entry name" value="WD40"/>
    <property type="match status" value="3"/>
</dbReference>
<evidence type="ECO:0000256" key="6">
    <source>
        <dbReference type="ARBA" id="ARBA00038255"/>
    </source>
</evidence>
<evidence type="ECO:0000313" key="9">
    <source>
        <dbReference type="Proteomes" id="UP000000689"/>
    </source>
</evidence>
<dbReference type="InterPro" id="IPR051973">
    <property type="entry name" value="tRNA_Anticodon_Mtase-Reg"/>
</dbReference>
<dbReference type="PROSITE" id="PS50082">
    <property type="entry name" value="WD_REPEATS_2"/>
    <property type="match status" value="2"/>
</dbReference>
<dbReference type="GO" id="GO:0005768">
    <property type="term" value="C:endosome"/>
    <property type="evidence" value="ECO:0007669"/>
    <property type="project" value="EnsemblFungi"/>
</dbReference>
<dbReference type="Gene3D" id="2.130.10.10">
    <property type="entry name" value="YVTN repeat-like/Quinoprotein amine dehydrogenase"/>
    <property type="match status" value="3"/>
</dbReference>
<dbReference type="PROSITE" id="PS00678">
    <property type="entry name" value="WD_REPEATS_1"/>
    <property type="match status" value="2"/>
</dbReference>
<name>G0WCN1_NAUDC</name>
<dbReference type="InterPro" id="IPR015943">
    <property type="entry name" value="WD40/YVTN_repeat-like_dom_sf"/>
</dbReference>
<dbReference type="InterPro" id="IPR036322">
    <property type="entry name" value="WD40_repeat_dom_sf"/>
</dbReference>
<dbReference type="InterPro" id="IPR001680">
    <property type="entry name" value="WD40_rpt"/>
</dbReference>
<dbReference type="GO" id="GO:0002130">
    <property type="term" value="P:wobble position ribose methylation"/>
    <property type="evidence" value="ECO:0007669"/>
    <property type="project" value="EnsemblFungi"/>
</dbReference>
<gene>
    <name evidence="8" type="primary">NDAI0F02240</name>
    <name evidence="8" type="ordered locus">NDAI_0F02240</name>
</gene>
<accession>G0WCN1</accession>
<organism evidence="8 9">
    <name type="scientific">Naumovozyma dairenensis (strain ATCC 10597 / BCRC 20456 / CBS 421 / NBRC 0211 / NRRL Y-12639)</name>
    <name type="common">Saccharomyces dairenensis</name>
    <dbReference type="NCBI Taxonomy" id="1071378"/>
    <lineage>
        <taxon>Eukaryota</taxon>
        <taxon>Fungi</taxon>
        <taxon>Dikarya</taxon>
        <taxon>Ascomycota</taxon>
        <taxon>Saccharomycotina</taxon>
        <taxon>Saccharomycetes</taxon>
        <taxon>Saccharomycetales</taxon>
        <taxon>Saccharomycetaceae</taxon>
        <taxon>Naumovozyma</taxon>
    </lineage>
</organism>
<evidence type="ECO:0000256" key="3">
    <source>
        <dbReference type="ARBA" id="ARBA00022574"/>
    </source>
</evidence>
<dbReference type="PANTHER" id="PTHR14344:SF3">
    <property type="entry name" value="WD REPEAT-CONTAINING PROTEIN 6"/>
    <property type="match status" value="1"/>
</dbReference>
<sequence length="1019" mass="115571">MAETCMKELSHYGPSLCVKFYKNYVVSGYGPFIQIYDYHDNGKLIHKSKMFRKNKIHGLSVSSEGKLLVFGSRSVSVVDLDDDLINNDENVDAIRFEKLNSEWIINGEFSANGKFIYLLTSYNKVLICDLIGNVVSEKVLPGERSILYSGSIKVLSNDKVLINAGTVMGGVLIWDLSTESKIHNLLGHEGSIFHVTVSDNGELVASCSDDRSIRIWDIKLGKELCIGWGHTARIWNLKFFSNGTKLVSVSEDSTCRIWDLRSNNNETFELRLSQVHEAHLIKNVWGVDIQEEENLAVTSGNDGRIKLIDIKDYGDPSNEISFSMDDISEKSVIKFNKEEIIKGFHQFKFGLIAITSLGKIIKFDFETEVWQLISVYDKFVSYSSTNAIVKHNIIIFSNNKCDLLLLKFSSDGHDITVKQELHLDELSKTNNCLVEEFNEESLLVCLESPNPRDKFICLQINNETLTIVEKYSFTKPENFVSSCLEVFQHYILVGSRFATIAIFDKRNVDKSAYIIKRLNHGDTTTNIAYVECNEHQSHLFSVTNRDGYYNFISINFPSDCNGSITYKVIHSNKIMKGFLEGAFFNDKGEYITYGFKSSLFYIYNETHCYEIASQVCGGAHRQWKLFPCDSDEEEETQFTLIYIKASRLHLKRINKLSVPETLESGLHGREIRDVTILKEKSYNDEYIFCTGSEDTTLKLGQFNTVTGKVTNHWTERKHVSGLQRCKFISEKLMISSSAREELLLWEINDEFQSGPYITIRQTLPTSSDNPDLRIMDFDTIFLTNGLDFIVSTVYSDSGVKIWYYDHAKNIFKLLIEGRYSTVCILNTSLEIFRNQVWLFIATTDGQLITYNITDYIPFAVSKEEKSRLVAQSVMNEEIIGLPLPIGTMVVHQSGIKTMNIFQDDNNLKIYTGGDDNAIGIIVFKYDQTKGTIEGNITSFEKNAGSSTITSCVVFNHGKNLLSTSVDQIVRIWTVEDDILRLSEQKYTTCADTGAADIVTDKNDSNKLLIGGVGLSIWES</sequence>
<feature type="repeat" description="WD" evidence="7">
    <location>
        <begin position="185"/>
        <end position="226"/>
    </location>
</feature>
<evidence type="ECO:0000256" key="7">
    <source>
        <dbReference type="PROSITE-ProRule" id="PRU00221"/>
    </source>
</evidence>